<dbReference type="OrthoDB" id="5786237at2759"/>
<reference evidence="4" key="1">
    <citation type="submission" date="2017-02" db="UniProtKB">
        <authorList>
            <consortium name="WormBaseParasite"/>
        </authorList>
    </citation>
    <scope>IDENTIFICATION</scope>
</reference>
<dbReference type="Proteomes" id="UP000274131">
    <property type="component" value="Unassembled WGS sequence"/>
</dbReference>
<feature type="transmembrane region" description="Helical" evidence="1">
    <location>
        <begin position="33"/>
        <end position="52"/>
    </location>
</feature>
<evidence type="ECO:0000256" key="1">
    <source>
        <dbReference type="SAM" id="Phobius"/>
    </source>
</evidence>
<keyword evidence="1" id="KW-1133">Transmembrane helix</keyword>
<reference evidence="2 3" key="2">
    <citation type="submission" date="2018-10" db="EMBL/GenBank/DDBJ databases">
        <authorList>
            <consortium name="Pathogen Informatics"/>
        </authorList>
    </citation>
    <scope>NUCLEOTIDE SEQUENCE [LARGE SCALE GENOMIC DNA]</scope>
</reference>
<name>A0A0N4VCZ0_ENTVE</name>
<feature type="transmembrane region" description="Helical" evidence="1">
    <location>
        <begin position="107"/>
        <end position="128"/>
    </location>
</feature>
<keyword evidence="3" id="KW-1185">Reference proteome</keyword>
<protein>
    <submittedName>
        <fullName evidence="4">Complex I-B16.6</fullName>
    </submittedName>
</protein>
<evidence type="ECO:0000313" key="2">
    <source>
        <dbReference type="EMBL" id="VDD93186.1"/>
    </source>
</evidence>
<dbReference type="AlphaFoldDB" id="A0A0N4VCZ0"/>
<keyword evidence="1" id="KW-0812">Transmembrane</keyword>
<proteinExistence type="predicted"/>
<gene>
    <name evidence="2" type="ORF">EVEC_LOCUS7937</name>
</gene>
<evidence type="ECO:0000313" key="4">
    <source>
        <dbReference type="WBParaSite" id="EVEC_0000845301-mRNA-1"/>
    </source>
</evidence>
<evidence type="ECO:0000313" key="3">
    <source>
        <dbReference type="Proteomes" id="UP000274131"/>
    </source>
</evidence>
<sequence length="343" mass="39588">MSMSMGRRVGRMVRIQRFLKAMPLRLWRAYPEHVLFGSTFGLAGLIAFVYKFRKYGSHGIRPWYRGYYDIVRPDDERAMNWRVPEEYPPEYSSNRQNVDAKHYKRDYVGRFGLTMIAVSIFLTLQYVASLELCSQSDGNTSSCNCTGCLEEVDTLKYRDWILVEFIGCRSEYIFNATELKNSIAKWLNEECGSSLFCHADGKTSAGSVLVRDYSCSGRDHSFKVLVWDNSSKNSDQQEQVSTRILLSVIRSREHLLASMFHSDLKAISVVKEKDRIANIKDGVRWNYFRFTSLTFAILSFFPSFVLSFSLALYVTRRYCLSHQSSPENELPENVLLRAASLEK</sequence>
<accession>A0A0N4VCZ0</accession>
<dbReference type="EMBL" id="UXUI01009172">
    <property type="protein sequence ID" value="VDD93186.1"/>
    <property type="molecule type" value="Genomic_DNA"/>
</dbReference>
<keyword evidence="1" id="KW-0472">Membrane</keyword>
<dbReference type="WBParaSite" id="EVEC_0000845301-mRNA-1">
    <property type="protein sequence ID" value="EVEC_0000845301-mRNA-1"/>
    <property type="gene ID" value="EVEC_0000845301"/>
</dbReference>
<feature type="transmembrane region" description="Helical" evidence="1">
    <location>
        <begin position="293"/>
        <end position="314"/>
    </location>
</feature>
<dbReference type="STRING" id="51028.A0A0N4VCZ0"/>
<organism evidence="4">
    <name type="scientific">Enterobius vermicularis</name>
    <name type="common">Human pinworm</name>
    <dbReference type="NCBI Taxonomy" id="51028"/>
    <lineage>
        <taxon>Eukaryota</taxon>
        <taxon>Metazoa</taxon>
        <taxon>Ecdysozoa</taxon>
        <taxon>Nematoda</taxon>
        <taxon>Chromadorea</taxon>
        <taxon>Rhabditida</taxon>
        <taxon>Spirurina</taxon>
        <taxon>Oxyuridomorpha</taxon>
        <taxon>Oxyuroidea</taxon>
        <taxon>Oxyuridae</taxon>
        <taxon>Enterobius</taxon>
    </lineage>
</organism>